<evidence type="ECO:0000256" key="2">
    <source>
        <dbReference type="ARBA" id="ARBA00022734"/>
    </source>
</evidence>
<dbReference type="GO" id="GO:0030246">
    <property type="term" value="F:carbohydrate binding"/>
    <property type="evidence" value="ECO:0007669"/>
    <property type="project" value="UniProtKB-KW"/>
</dbReference>
<keyword evidence="3" id="KW-1133">Transmembrane helix</keyword>
<sequence length="191" mass="21090">MRRAQRDGEMVAVLMWGHGAAQGPSRGACVTFQLTMAAVFTVLLITAVAFAVQAFQPHPQPCAQCPFDWIGFRGKCYYFSEDESNWTSSQNNCSALGASLAVFDSAEDLSFTMRHKGSSPHWVGLSREGKEHPWEWVNRSPLSHLFQVQGDGLCAYLGDAGLSSSHCSARRNWVCTKPALQKPRKNFCIST</sequence>
<comment type="subcellular location">
    <subcellularLocation>
        <location evidence="1">Cell membrane</location>
        <topology evidence="1">Single-pass type II membrane protein</topology>
    </subcellularLocation>
</comment>
<gene>
    <name evidence="5" type="primary">BLEC1</name>
</gene>
<reference evidence="5" key="1">
    <citation type="submission" date="2020-11" db="EMBL/GenBank/DDBJ databases">
        <title>Gallus gallus (Chicken) genome, bGalGal1, GRCg7b, maternal haplotype autosomes + Z &amp; W.</title>
        <authorList>
            <person name="Warren W."/>
            <person name="Formenti G."/>
            <person name="Fedrigo O."/>
            <person name="Haase B."/>
            <person name="Mountcastle J."/>
            <person name="Balacco J."/>
            <person name="Tracey A."/>
            <person name="Schneider V."/>
            <person name="Okimoto R."/>
            <person name="Cheng H."/>
            <person name="Hawken R."/>
            <person name="Howe K."/>
            <person name="Jarvis E.D."/>
        </authorList>
    </citation>
    <scope>NUCLEOTIDE SEQUENCE [LARGE SCALE GENOMIC DNA]</scope>
    <source>
        <strain evidence="5">Broiler</strain>
    </source>
</reference>
<dbReference type="GO" id="GO:0005886">
    <property type="term" value="C:plasma membrane"/>
    <property type="evidence" value="ECO:0007669"/>
    <property type="project" value="UniProtKB-SubCell"/>
</dbReference>
<keyword evidence="3" id="KW-0472">Membrane</keyword>
<dbReference type="AlphaFoldDB" id="A0A8V0XC06"/>
<dbReference type="InterPro" id="IPR033992">
    <property type="entry name" value="NKR-like_CTLD"/>
</dbReference>
<keyword evidence="2" id="KW-0430">Lectin</keyword>
<evidence type="ECO:0000313" key="6">
    <source>
        <dbReference type="Proteomes" id="UP000000539"/>
    </source>
</evidence>
<dbReference type="PROSITE" id="PS50041">
    <property type="entry name" value="C_TYPE_LECTIN_2"/>
    <property type="match status" value="1"/>
</dbReference>
<keyword evidence="6" id="KW-1185">Reference proteome</keyword>
<keyword evidence="3" id="KW-0812">Transmembrane</keyword>
<name>A0A8V0XC06_CHICK</name>
<dbReference type="Ensembl" id="ENSGALT00010006881.1">
    <property type="protein sequence ID" value="ENSGALP00010004197.1"/>
    <property type="gene ID" value="ENSGALG00010002955.1"/>
</dbReference>
<accession>A0A8V0XC06</accession>
<evidence type="ECO:0000256" key="1">
    <source>
        <dbReference type="ARBA" id="ARBA00004401"/>
    </source>
</evidence>
<dbReference type="Proteomes" id="UP000000539">
    <property type="component" value="Chromosome 16"/>
</dbReference>
<protein>
    <submittedName>
        <fullName evidence="5">C-type lectin like 1, MHCB region</fullName>
    </submittedName>
</protein>
<dbReference type="GeneTree" id="ENSGT00940000155319"/>
<dbReference type="SMART" id="SM00034">
    <property type="entry name" value="CLECT"/>
    <property type="match status" value="1"/>
</dbReference>
<dbReference type="CDD" id="cd03593">
    <property type="entry name" value="CLECT_NK_receptors_like"/>
    <property type="match status" value="1"/>
</dbReference>
<dbReference type="InterPro" id="IPR001304">
    <property type="entry name" value="C-type_lectin-like"/>
</dbReference>
<dbReference type="InterPro" id="IPR016186">
    <property type="entry name" value="C-type_lectin-like/link_sf"/>
</dbReference>
<reference evidence="5" key="3">
    <citation type="submission" date="2025-09" db="UniProtKB">
        <authorList>
            <consortium name="Ensembl"/>
        </authorList>
    </citation>
    <scope>IDENTIFICATION</scope>
    <source>
        <strain evidence="5">broiler</strain>
    </source>
</reference>
<organism evidence="5 6">
    <name type="scientific">Gallus gallus</name>
    <name type="common">Chicken</name>
    <dbReference type="NCBI Taxonomy" id="9031"/>
    <lineage>
        <taxon>Eukaryota</taxon>
        <taxon>Metazoa</taxon>
        <taxon>Chordata</taxon>
        <taxon>Craniata</taxon>
        <taxon>Vertebrata</taxon>
        <taxon>Euteleostomi</taxon>
        <taxon>Archelosauria</taxon>
        <taxon>Archosauria</taxon>
        <taxon>Dinosauria</taxon>
        <taxon>Saurischia</taxon>
        <taxon>Theropoda</taxon>
        <taxon>Coelurosauria</taxon>
        <taxon>Aves</taxon>
        <taxon>Neognathae</taxon>
        <taxon>Galloanserae</taxon>
        <taxon>Galliformes</taxon>
        <taxon>Phasianidae</taxon>
        <taxon>Phasianinae</taxon>
        <taxon>Gallus</taxon>
    </lineage>
</organism>
<evidence type="ECO:0000313" key="5">
    <source>
        <dbReference type="Ensembl" id="ENSGALP00010004197.1"/>
    </source>
</evidence>
<dbReference type="InterPro" id="IPR050828">
    <property type="entry name" value="C-type_lectin/matrix_domain"/>
</dbReference>
<dbReference type="Pfam" id="PF00059">
    <property type="entry name" value="Lectin_C"/>
    <property type="match status" value="1"/>
</dbReference>
<evidence type="ECO:0000259" key="4">
    <source>
        <dbReference type="PROSITE" id="PS50041"/>
    </source>
</evidence>
<reference evidence="5" key="2">
    <citation type="submission" date="2025-08" db="UniProtKB">
        <authorList>
            <consortium name="Ensembl"/>
        </authorList>
    </citation>
    <scope>IDENTIFICATION</scope>
    <source>
        <strain evidence="5">broiler</strain>
    </source>
</reference>
<evidence type="ECO:0000256" key="3">
    <source>
        <dbReference type="SAM" id="Phobius"/>
    </source>
</evidence>
<dbReference type="Gene3D" id="3.10.100.10">
    <property type="entry name" value="Mannose-Binding Protein A, subunit A"/>
    <property type="match status" value="1"/>
</dbReference>
<feature type="domain" description="C-type lectin" evidence="4">
    <location>
        <begin position="72"/>
        <end position="176"/>
    </location>
</feature>
<dbReference type="PANTHER" id="PTHR45710:SF35">
    <property type="entry name" value="C-TYPE LECTIN DOMAIN FAMILY 2 MEMBER D"/>
    <property type="match status" value="1"/>
</dbReference>
<dbReference type="PANTHER" id="PTHR45710">
    <property type="entry name" value="C-TYPE LECTIN DOMAIN-CONTAINING PROTEIN 180"/>
    <property type="match status" value="1"/>
</dbReference>
<dbReference type="SUPFAM" id="SSF56436">
    <property type="entry name" value="C-type lectin-like"/>
    <property type="match status" value="1"/>
</dbReference>
<dbReference type="InterPro" id="IPR016187">
    <property type="entry name" value="CTDL_fold"/>
</dbReference>
<proteinExistence type="predicted"/>
<dbReference type="FunCoup" id="A0A8V0XC06">
    <property type="interactions" value="15"/>
</dbReference>
<feature type="transmembrane region" description="Helical" evidence="3">
    <location>
        <begin position="34"/>
        <end position="55"/>
    </location>
</feature>